<name>A0AAV4UET4_CAEEX</name>
<evidence type="ECO:0000313" key="1">
    <source>
        <dbReference type="EMBL" id="GIY56288.1"/>
    </source>
</evidence>
<reference evidence="1 2" key="1">
    <citation type="submission" date="2021-06" db="EMBL/GenBank/DDBJ databases">
        <title>Caerostris extrusa draft genome.</title>
        <authorList>
            <person name="Kono N."/>
            <person name="Arakawa K."/>
        </authorList>
    </citation>
    <scope>NUCLEOTIDE SEQUENCE [LARGE SCALE GENOMIC DNA]</scope>
</reference>
<protein>
    <submittedName>
        <fullName evidence="1">Uncharacterized protein</fullName>
    </submittedName>
</protein>
<keyword evidence="2" id="KW-1185">Reference proteome</keyword>
<dbReference type="AlphaFoldDB" id="A0AAV4UET4"/>
<gene>
    <name evidence="1" type="ORF">CEXT_772781</name>
</gene>
<evidence type="ECO:0000313" key="2">
    <source>
        <dbReference type="Proteomes" id="UP001054945"/>
    </source>
</evidence>
<accession>A0AAV4UET4</accession>
<comment type="caution">
    <text evidence="1">The sequence shown here is derived from an EMBL/GenBank/DDBJ whole genome shotgun (WGS) entry which is preliminary data.</text>
</comment>
<dbReference type="EMBL" id="BPLR01012751">
    <property type="protein sequence ID" value="GIY56288.1"/>
    <property type="molecule type" value="Genomic_DNA"/>
</dbReference>
<organism evidence="1 2">
    <name type="scientific">Caerostris extrusa</name>
    <name type="common">Bark spider</name>
    <name type="synonym">Caerostris bankana</name>
    <dbReference type="NCBI Taxonomy" id="172846"/>
    <lineage>
        <taxon>Eukaryota</taxon>
        <taxon>Metazoa</taxon>
        <taxon>Ecdysozoa</taxon>
        <taxon>Arthropoda</taxon>
        <taxon>Chelicerata</taxon>
        <taxon>Arachnida</taxon>
        <taxon>Araneae</taxon>
        <taxon>Araneomorphae</taxon>
        <taxon>Entelegynae</taxon>
        <taxon>Araneoidea</taxon>
        <taxon>Araneidae</taxon>
        <taxon>Caerostris</taxon>
    </lineage>
</organism>
<sequence length="86" mass="10037">MIPPPRRKWISPALKSSGEFVECRPLSHLRPNMPRKIQSALHTSMWALGSLLQLAKESYAHLRYLLFFPGIFRSESNPFEFNHEEN</sequence>
<proteinExistence type="predicted"/>
<dbReference type="Proteomes" id="UP001054945">
    <property type="component" value="Unassembled WGS sequence"/>
</dbReference>